<evidence type="ECO:0000256" key="2">
    <source>
        <dbReference type="SAM" id="SignalP"/>
    </source>
</evidence>
<organism evidence="3 4">
    <name type="scientific">Enteractinococcus helveticum</name>
    <dbReference type="NCBI Taxonomy" id="1837282"/>
    <lineage>
        <taxon>Bacteria</taxon>
        <taxon>Bacillati</taxon>
        <taxon>Actinomycetota</taxon>
        <taxon>Actinomycetes</taxon>
        <taxon>Micrococcales</taxon>
        <taxon>Micrococcaceae</taxon>
    </lineage>
</organism>
<protein>
    <recommendedName>
        <fullName evidence="5">DUF732 domain-containing protein</fullName>
    </recommendedName>
</protein>
<feature type="chain" id="PRO_5039363738" description="DUF732 domain-containing protein" evidence="2">
    <location>
        <begin position="23"/>
        <end position="217"/>
    </location>
</feature>
<accession>A0A1B7LWH2</accession>
<feature type="compositionally biased region" description="Polar residues" evidence="1">
    <location>
        <begin position="59"/>
        <end position="69"/>
    </location>
</feature>
<dbReference type="PROSITE" id="PS51257">
    <property type="entry name" value="PROKAR_LIPOPROTEIN"/>
    <property type="match status" value="1"/>
</dbReference>
<evidence type="ECO:0008006" key="5">
    <source>
        <dbReference type="Google" id="ProtNLM"/>
    </source>
</evidence>
<keyword evidence="2" id="KW-0732">Signal</keyword>
<dbReference type="Proteomes" id="UP000078292">
    <property type="component" value="Unassembled WGS sequence"/>
</dbReference>
<dbReference type="EMBL" id="LXEY01000022">
    <property type="protein sequence ID" value="OAV59392.1"/>
    <property type="molecule type" value="Genomic_DNA"/>
</dbReference>
<dbReference type="AlphaFoldDB" id="A0A1B7LWH2"/>
<dbReference type="RefSeq" id="WP_043058665.1">
    <property type="nucleotide sequence ID" value="NZ_LXEY01000022.1"/>
</dbReference>
<proteinExistence type="predicted"/>
<reference evidence="3 4" key="1">
    <citation type="submission" date="2016-04" db="EMBL/GenBank/DDBJ databases">
        <title>First whole genome shotgun sequence of the bacterium Enteractinococcus sp. strain UASWS1574.</title>
        <authorList>
            <person name="Crovadore J."/>
            <person name="Chablais R."/>
            <person name="Lefort F."/>
        </authorList>
    </citation>
    <scope>NUCLEOTIDE SEQUENCE [LARGE SCALE GENOMIC DNA]</scope>
    <source>
        <strain evidence="3 4">UASWS1574</strain>
    </source>
</reference>
<evidence type="ECO:0000313" key="3">
    <source>
        <dbReference type="EMBL" id="OAV59392.1"/>
    </source>
</evidence>
<sequence length="217" mass="23724">MFGVRHKNMFLTSVLLTGLFFAGCSSPEATPQESADLQGPTATAEVEHDNEVSEATEDQGLSENESANAESGDIEAAFAERDQFHKDQQLLMDGSPLSAVTPEQKQFVAEQRAHIESQGGTWTPEYETLILALTGDACESAILSFHDVDTSAVQIHIASSPLFRGMIPEDMNDAEREQAEANMAEIMVYGMQHMCPADYPQWAQAVIELYPGLINVQ</sequence>
<feature type="region of interest" description="Disordered" evidence="1">
    <location>
        <begin position="27"/>
        <end position="71"/>
    </location>
</feature>
<evidence type="ECO:0000313" key="4">
    <source>
        <dbReference type="Proteomes" id="UP000078292"/>
    </source>
</evidence>
<keyword evidence="4" id="KW-1185">Reference proteome</keyword>
<comment type="caution">
    <text evidence="3">The sequence shown here is derived from an EMBL/GenBank/DDBJ whole genome shotgun (WGS) entry which is preliminary data.</text>
</comment>
<name>A0A1B7LWH2_9MICC</name>
<evidence type="ECO:0000256" key="1">
    <source>
        <dbReference type="SAM" id="MobiDB-lite"/>
    </source>
</evidence>
<dbReference type="OrthoDB" id="4990943at2"/>
<feature type="signal peptide" evidence="2">
    <location>
        <begin position="1"/>
        <end position="22"/>
    </location>
</feature>
<gene>
    <name evidence="3" type="ORF">A6F49_16195</name>
</gene>